<comment type="function">
    <text evidence="7 10 11">Participates actively in the response to hyperosmotic and heat shock by preventing the aggregation of stress-denatured proteins, in association with DnaK and GrpE. It is the nucleotide exchange factor for DnaK and may function as a thermosensor. Unfolded proteins bind initially to DnaJ; upon interaction with the DnaJ-bound protein, DnaK hydrolyzes its bound ATP, resulting in the formation of a stable complex. GrpE releases ADP from DnaK; ATP binding to DnaK triggers the release of the substrate protein, thus completing the reaction cycle. Several rounds of ATP-dependent interactions between DnaJ, DnaK and GrpE are required for fully efficient folding.</text>
</comment>
<dbReference type="Pfam" id="PF01025">
    <property type="entry name" value="GrpE"/>
    <property type="match status" value="1"/>
</dbReference>
<evidence type="ECO:0000256" key="10">
    <source>
        <dbReference type="HAMAP-Rule" id="MF_01151"/>
    </source>
</evidence>
<accession>A0A4R3JJ80</accession>
<dbReference type="GO" id="GO:0042803">
    <property type="term" value="F:protein homodimerization activity"/>
    <property type="evidence" value="ECO:0007669"/>
    <property type="project" value="InterPro"/>
</dbReference>
<evidence type="ECO:0000256" key="2">
    <source>
        <dbReference type="ARBA" id="ARBA00009054"/>
    </source>
</evidence>
<dbReference type="PANTHER" id="PTHR21237">
    <property type="entry name" value="GRPE PROTEIN"/>
    <property type="match status" value="1"/>
</dbReference>
<dbReference type="PANTHER" id="PTHR21237:SF23">
    <property type="entry name" value="GRPE PROTEIN HOMOLOG, MITOCHONDRIAL"/>
    <property type="match status" value="1"/>
</dbReference>
<evidence type="ECO:0000256" key="1">
    <source>
        <dbReference type="ARBA" id="ARBA00004496"/>
    </source>
</evidence>
<dbReference type="GO" id="GO:0005737">
    <property type="term" value="C:cytoplasm"/>
    <property type="evidence" value="ECO:0007669"/>
    <property type="project" value="UniProtKB-SubCell"/>
</dbReference>
<dbReference type="EMBL" id="SLZW01000001">
    <property type="protein sequence ID" value="TCS64910.1"/>
    <property type="molecule type" value="Genomic_DNA"/>
</dbReference>
<dbReference type="Proteomes" id="UP000295304">
    <property type="component" value="Unassembled WGS sequence"/>
</dbReference>
<keyword evidence="6 10" id="KW-0143">Chaperone</keyword>
<dbReference type="SUPFAM" id="SSF58014">
    <property type="entry name" value="Coiled-coil domain of nucleotide exchange factor GrpE"/>
    <property type="match status" value="1"/>
</dbReference>
<dbReference type="SUPFAM" id="SSF51064">
    <property type="entry name" value="Head domain of nucleotide exchange factor GrpE"/>
    <property type="match status" value="1"/>
</dbReference>
<comment type="subcellular location">
    <subcellularLocation>
        <location evidence="1 10">Cytoplasm</location>
    </subcellularLocation>
</comment>
<comment type="caution">
    <text evidence="14">The sequence shown here is derived from an EMBL/GenBank/DDBJ whole genome shotgun (WGS) entry which is preliminary data.</text>
</comment>
<gene>
    <name evidence="10" type="primary">grpE</name>
    <name evidence="14" type="ORF">EDD55_101241</name>
</gene>
<proteinExistence type="inferred from homology"/>
<feature type="compositionally biased region" description="Basic and acidic residues" evidence="13">
    <location>
        <begin position="220"/>
        <end position="232"/>
    </location>
</feature>
<evidence type="ECO:0000256" key="4">
    <source>
        <dbReference type="ARBA" id="ARBA00022490"/>
    </source>
</evidence>
<protein>
    <recommendedName>
        <fullName evidence="8 10">Protein GrpE</fullName>
    </recommendedName>
    <alternativeName>
        <fullName evidence="9 10">HSP-70 cofactor</fullName>
    </alternativeName>
</protein>
<evidence type="ECO:0000313" key="15">
    <source>
        <dbReference type="Proteomes" id="UP000295304"/>
    </source>
</evidence>
<feature type="region of interest" description="Disordered" evidence="13">
    <location>
        <begin position="193"/>
        <end position="232"/>
    </location>
</feature>
<keyword evidence="4 10" id="KW-0963">Cytoplasm</keyword>
<comment type="similarity">
    <text evidence="2 10 12">Belongs to the GrpE family.</text>
</comment>
<keyword evidence="15" id="KW-1185">Reference proteome</keyword>
<evidence type="ECO:0000256" key="3">
    <source>
        <dbReference type="ARBA" id="ARBA00011738"/>
    </source>
</evidence>
<comment type="subunit">
    <text evidence="3 10">Homodimer.</text>
</comment>
<dbReference type="GO" id="GO:0006457">
    <property type="term" value="P:protein folding"/>
    <property type="evidence" value="ECO:0007669"/>
    <property type="project" value="InterPro"/>
</dbReference>
<evidence type="ECO:0000256" key="7">
    <source>
        <dbReference type="ARBA" id="ARBA00053401"/>
    </source>
</evidence>
<dbReference type="CDD" id="cd00446">
    <property type="entry name" value="GrpE"/>
    <property type="match status" value="1"/>
</dbReference>
<dbReference type="AlphaFoldDB" id="A0A4R3JJ80"/>
<dbReference type="FunFam" id="2.30.22.10:FF:000001">
    <property type="entry name" value="Protein GrpE"/>
    <property type="match status" value="1"/>
</dbReference>
<dbReference type="GO" id="GO:0000774">
    <property type="term" value="F:adenyl-nucleotide exchange factor activity"/>
    <property type="evidence" value="ECO:0007669"/>
    <property type="project" value="InterPro"/>
</dbReference>
<reference evidence="14 15" key="1">
    <citation type="submission" date="2019-03" db="EMBL/GenBank/DDBJ databases">
        <title>Genomic Encyclopedia of Type Strains, Phase IV (KMG-IV): sequencing the most valuable type-strain genomes for metagenomic binning, comparative biology and taxonomic classification.</title>
        <authorList>
            <person name="Goeker M."/>
        </authorList>
    </citation>
    <scope>NUCLEOTIDE SEQUENCE [LARGE SCALE GENOMIC DNA]</scope>
    <source>
        <strain evidence="14 15">DSM 101688</strain>
    </source>
</reference>
<sequence length="232" mass="24602">MTTQKTEIPEDGNGETPPEAKHQDAARPEAAETTGDASAETIAKLEAEVAELKDKMLRALSDAENARRIAAREKADASKYAIANFARDMVGVGDNLRRALDSVGAEERAASEVLNNLCVGVEMTEREMLGAFERNAILRVASEGKPFDHNVHEALSQIPNPDVPEGTVVQEVRSGYTIAGRLLRPAQVLVATGGAKAAPAPHAESPADGQKAYPDVAPAKADEKGGKIDEEL</sequence>
<evidence type="ECO:0000256" key="11">
    <source>
        <dbReference type="RuleBase" id="RU000639"/>
    </source>
</evidence>
<dbReference type="InterPro" id="IPR013805">
    <property type="entry name" value="GrpE_CC"/>
</dbReference>
<evidence type="ECO:0000256" key="5">
    <source>
        <dbReference type="ARBA" id="ARBA00023016"/>
    </source>
</evidence>
<dbReference type="HAMAP" id="MF_01151">
    <property type="entry name" value="GrpE"/>
    <property type="match status" value="1"/>
</dbReference>
<evidence type="ECO:0000256" key="9">
    <source>
        <dbReference type="ARBA" id="ARBA00076414"/>
    </source>
</evidence>
<evidence type="ECO:0000256" key="8">
    <source>
        <dbReference type="ARBA" id="ARBA00072274"/>
    </source>
</evidence>
<feature type="region of interest" description="Disordered" evidence="13">
    <location>
        <begin position="1"/>
        <end position="40"/>
    </location>
</feature>
<organism evidence="14 15">
    <name type="scientific">Varunaivibrio sulfuroxidans</name>
    <dbReference type="NCBI Taxonomy" id="1773489"/>
    <lineage>
        <taxon>Bacteria</taxon>
        <taxon>Pseudomonadati</taxon>
        <taxon>Pseudomonadota</taxon>
        <taxon>Alphaproteobacteria</taxon>
        <taxon>Rhodospirillales</taxon>
        <taxon>Magnetovibrionaceae</taxon>
        <taxon>Varunaivibrio</taxon>
    </lineage>
</organism>
<dbReference type="GO" id="GO:0051082">
    <property type="term" value="F:unfolded protein binding"/>
    <property type="evidence" value="ECO:0007669"/>
    <property type="project" value="TreeGrafter"/>
</dbReference>
<evidence type="ECO:0000256" key="12">
    <source>
        <dbReference type="RuleBase" id="RU004478"/>
    </source>
</evidence>
<dbReference type="RefSeq" id="WP_165886197.1">
    <property type="nucleotide sequence ID" value="NZ_CP119676.1"/>
</dbReference>
<evidence type="ECO:0000313" key="14">
    <source>
        <dbReference type="EMBL" id="TCS64910.1"/>
    </source>
</evidence>
<name>A0A4R3JJ80_9PROT</name>
<keyword evidence="5 10" id="KW-0346">Stress response</keyword>
<dbReference type="PROSITE" id="PS01071">
    <property type="entry name" value="GRPE"/>
    <property type="match status" value="1"/>
</dbReference>
<dbReference type="PRINTS" id="PR00773">
    <property type="entry name" value="GRPEPROTEIN"/>
</dbReference>
<dbReference type="NCBIfam" id="NF010739">
    <property type="entry name" value="PRK14141.1"/>
    <property type="match status" value="1"/>
</dbReference>
<feature type="compositionally biased region" description="Basic and acidic residues" evidence="13">
    <location>
        <begin position="18"/>
        <end position="30"/>
    </location>
</feature>
<evidence type="ECO:0000256" key="6">
    <source>
        <dbReference type="ARBA" id="ARBA00023186"/>
    </source>
</evidence>
<dbReference type="GO" id="GO:0051087">
    <property type="term" value="F:protein-folding chaperone binding"/>
    <property type="evidence" value="ECO:0007669"/>
    <property type="project" value="InterPro"/>
</dbReference>
<evidence type="ECO:0000256" key="13">
    <source>
        <dbReference type="SAM" id="MobiDB-lite"/>
    </source>
</evidence>
<dbReference type="InterPro" id="IPR000740">
    <property type="entry name" value="GrpE"/>
</dbReference>
<dbReference type="Gene3D" id="3.90.20.20">
    <property type="match status" value="1"/>
</dbReference>
<dbReference type="InterPro" id="IPR009012">
    <property type="entry name" value="GrpE_head"/>
</dbReference>
<dbReference type="Gene3D" id="2.30.22.10">
    <property type="entry name" value="Head domain of nucleotide exchange factor GrpE"/>
    <property type="match status" value="1"/>
</dbReference>